<dbReference type="EMBL" id="QNRE01000012">
    <property type="protein sequence ID" value="RBO86919.1"/>
    <property type="molecule type" value="Genomic_DNA"/>
</dbReference>
<gene>
    <name evidence="2" type="ORF">DFR74_11291</name>
</gene>
<evidence type="ECO:0000313" key="2">
    <source>
        <dbReference type="EMBL" id="RBO86919.1"/>
    </source>
</evidence>
<dbReference type="Proteomes" id="UP000252586">
    <property type="component" value="Unassembled WGS sequence"/>
</dbReference>
<reference evidence="2 3" key="1">
    <citation type="submission" date="2018-06" db="EMBL/GenBank/DDBJ databases">
        <title>Genomic Encyclopedia of Type Strains, Phase IV (KMG-IV): sequencing the most valuable type-strain genomes for metagenomic binning, comparative biology and taxonomic classification.</title>
        <authorList>
            <person name="Goeker M."/>
        </authorList>
    </citation>
    <scope>NUCLEOTIDE SEQUENCE [LARGE SCALE GENOMIC DNA]</scope>
    <source>
        <strain evidence="2 3">DSM 44599</strain>
    </source>
</reference>
<feature type="region of interest" description="Disordered" evidence="1">
    <location>
        <begin position="70"/>
        <end position="106"/>
    </location>
</feature>
<dbReference type="OrthoDB" id="4557956at2"/>
<dbReference type="STRING" id="1210090.GCA_001613185_05699"/>
<dbReference type="RefSeq" id="WP_084538064.1">
    <property type="nucleotide sequence ID" value="NZ_CP107943.1"/>
</dbReference>
<protein>
    <submittedName>
        <fullName evidence="2">Excreted virulence factor EspC (Type VII ESX diderm)</fullName>
    </submittedName>
</protein>
<evidence type="ECO:0000313" key="3">
    <source>
        <dbReference type="Proteomes" id="UP000252586"/>
    </source>
</evidence>
<keyword evidence="3" id="KW-1185">Reference proteome</keyword>
<comment type="caution">
    <text evidence="2">The sequence shown here is derived from an EMBL/GenBank/DDBJ whole genome shotgun (WGS) entry which is preliminary data.</text>
</comment>
<dbReference type="GO" id="GO:0009306">
    <property type="term" value="P:protein secretion"/>
    <property type="evidence" value="ECO:0007669"/>
    <property type="project" value="InterPro"/>
</dbReference>
<evidence type="ECO:0000256" key="1">
    <source>
        <dbReference type="SAM" id="MobiDB-lite"/>
    </source>
</evidence>
<dbReference type="AlphaFoldDB" id="A0A366DBM0"/>
<dbReference type="InterPro" id="IPR022536">
    <property type="entry name" value="EspC"/>
</dbReference>
<name>A0A366DBM0_9NOCA</name>
<feature type="compositionally biased region" description="Polar residues" evidence="1">
    <location>
        <begin position="71"/>
        <end position="80"/>
    </location>
</feature>
<proteinExistence type="predicted"/>
<accession>A0A366DBM0</accession>
<organism evidence="2 3">
    <name type="scientific">Nocardia puris</name>
    <dbReference type="NCBI Taxonomy" id="208602"/>
    <lineage>
        <taxon>Bacteria</taxon>
        <taxon>Bacillati</taxon>
        <taxon>Actinomycetota</taxon>
        <taxon>Actinomycetes</taxon>
        <taxon>Mycobacteriales</taxon>
        <taxon>Nocardiaceae</taxon>
        <taxon>Nocardia</taxon>
    </lineage>
</organism>
<sequence>MAQEFKVDPDDIETAARELWKIAEDNTRAVRYAQEWLDVQSSGGILLSPVLDQLQDACNQLKSNYERLGSVTHSSSTELNNAGKLYRTQDSKTSKTMDSYYEELGK</sequence>
<dbReference type="Pfam" id="PF10824">
    <property type="entry name" value="T7SS_ESX_EspC"/>
    <property type="match status" value="1"/>
</dbReference>